<name>A0A4D5RCX8_IXOSC</name>
<feature type="chain" id="PRO_5020035858" evidence="1">
    <location>
        <begin position="19"/>
        <end position="85"/>
    </location>
</feature>
<keyword evidence="1" id="KW-0732">Signal</keyword>
<dbReference type="EMBL" id="GHJT01000835">
    <property type="protein sequence ID" value="MOY34806.1"/>
    <property type="molecule type" value="Transcribed_RNA"/>
</dbReference>
<feature type="signal peptide" evidence="1">
    <location>
        <begin position="1"/>
        <end position="18"/>
    </location>
</feature>
<evidence type="ECO:0000256" key="1">
    <source>
        <dbReference type="SAM" id="SignalP"/>
    </source>
</evidence>
<proteinExistence type="predicted"/>
<dbReference type="AlphaFoldDB" id="A0A4D5RCX8"/>
<evidence type="ECO:0000313" key="2">
    <source>
        <dbReference type="EMBL" id="MOY34806.1"/>
    </source>
</evidence>
<organism evidence="2">
    <name type="scientific">Ixodes scapularis</name>
    <name type="common">Black-legged tick</name>
    <name type="synonym">Deer tick</name>
    <dbReference type="NCBI Taxonomy" id="6945"/>
    <lineage>
        <taxon>Eukaryota</taxon>
        <taxon>Metazoa</taxon>
        <taxon>Ecdysozoa</taxon>
        <taxon>Arthropoda</taxon>
        <taxon>Chelicerata</taxon>
        <taxon>Arachnida</taxon>
        <taxon>Acari</taxon>
        <taxon>Parasitiformes</taxon>
        <taxon>Ixodida</taxon>
        <taxon>Ixodoidea</taxon>
        <taxon>Ixodidae</taxon>
        <taxon>Ixodinae</taxon>
        <taxon>Ixodes</taxon>
    </lineage>
</organism>
<protein>
    <submittedName>
        <fullName evidence="2">Putative secreted protein</fullName>
    </submittedName>
</protein>
<reference evidence="2" key="1">
    <citation type="submission" date="2019-04" db="EMBL/GenBank/DDBJ databases">
        <title>An insight into the mialome of Ixodes scapularis.</title>
        <authorList>
            <person name="Ribeiro J.M."/>
            <person name="Mather T.N."/>
            <person name="Karim S."/>
        </authorList>
    </citation>
    <scope>NUCLEOTIDE SEQUENCE</scope>
</reference>
<sequence>MYILIFYFASSLLKGTKATSQIKSAQICGYEISIADMELLGGTLCTSRAGSLENKPRACPSLGCERHCRNRRTLRCAELEGSSYV</sequence>
<accession>A0A4D5RCX8</accession>